<evidence type="ECO:0000313" key="3">
    <source>
        <dbReference type="EMBL" id="CAF5174145.1"/>
    </source>
</evidence>
<accession>A0A8S2S4C5</accession>
<reference evidence="2" key="1">
    <citation type="submission" date="2021-02" db="EMBL/GenBank/DDBJ databases">
        <authorList>
            <person name="Nowell W R."/>
        </authorList>
    </citation>
    <scope>NUCLEOTIDE SEQUENCE</scope>
</reference>
<organism evidence="2 4">
    <name type="scientific">Rotaria magnacalcarata</name>
    <dbReference type="NCBI Taxonomy" id="392030"/>
    <lineage>
        <taxon>Eukaryota</taxon>
        <taxon>Metazoa</taxon>
        <taxon>Spiralia</taxon>
        <taxon>Gnathifera</taxon>
        <taxon>Rotifera</taxon>
        <taxon>Eurotatoria</taxon>
        <taxon>Bdelloidea</taxon>
        <taxon>Philodinida</taxon>
        <taxon>Philodinidae</taxon>
        <taxon>Rotaria</taxon>
    </lineage>
</organism>
<sequence length="105" mass="12401">MLLYHLWLLIQKSLRYAWRCRSCRYCPKIIFELLVPLICILFLILIRWIHTKSKQLDETVSLDQTRPSNIELNAASTISQNESMRVFNYTSMNECPPPDISIEIV</sequence>
<keyword evidence="1" id="KW-1133">Transmembrane helix</keyword>
<feature type="non-terminal residue" evidence="2">
    <location>
        <position position="105"/>
    </location>
</feature>
<proteinExistence type="predicted"/>
<name>A0A8S2S4C5_9BILA</name>
<dbReference type="EMBL" id="CAJOBH010285060">
    <property type="protein sequence ID" value="CAF5174145.1"/>
    <property type="molecule type" value="Genomic_DNA"/>
</dbReference>
<protein>
    <submittedName>
        <fullName evidence="2">Uncharacterized protein</fullName>
    </submittedName>
</protein>
<dbReference type="Proteomes" id="UP000681720">
    <property type="component" value="Unassembled WGS sequence"/>
</dbReference>
<evidence type="ECO:0000313" key="2">
    <source>
        <dbReference type="EMBL" id="CAF4207674.1"/>
    </source>
</evidence>
<keyword evidence="1" id="KW-0472">Membrane</keyword>
<feature type="transmembrane region" description="Helical" evidence="1">
    <location>
        <begin position="29"/>
        <end position="49"/>
    </location>
</feature>
<dbReference type="AlphaFoldDB" id="A0A8S2S4C5"/>
<dbReference type="Proteomes" id="UP000681967">
    <property type="component" value="Unassembled WGS sequence"/>
</dbReference>
<comment type="caution">
    <text evidence="2">The sequence shown here is derived from an EMBL/GenBank/DDBJ whole genome shotgun (WGS) entry which is preliminary data.</text>
</comment>
<keyword evidence="1" id="KW-0812">Transmembrane</keyword>
<dbReference type="EMBL" id="CAJOBJ010019950">
    <property type="protein sequence ID" value="CAF4207674.1"/>
    <property type="molecule type" value="Genomic_DNA"/>
</dbReference>
<evidence type="ECO:0000313" key="4">
    <source>
        <dbReference type="Proteomes" id="UP000681720"/>
    </source>
</evidence>
<evidence type="ECO:0000256" key="1">
    <source>
        <dbReference type="SAM" id="Phobius"/>
    </source>
</evidence>
<gene>
    <name evidence="3" type="ORF">BYL167_LOCUS77897</name>
    <name evidence="2" type="ORF">GIL414_LOCUS21871</name>
</gene>